<dbReference type="RefSeq" id="WP_197443229.1">
    <property type="nucleotide sequence ID" value="NZ_CP036433.1"/>
</dbReference>
<dbReference type="PROSITE" id="PS51257">
    <property type="entry name" value="PROKAR_LIPOPROTEIN"/>
    <property type="match status" value="1"/>
</dbReference>
<dbReference type="NCBIfam" id="TIGR02122">
    <property type="entry name" value="TRAP_TAXI"/>
    <property type="match status" value="1"/>
</dbReference>
<evidence type="ECO:0000313" key="2">
    <source>
        <dbReference type="EMBL" id="QDU94748.1"/>
    </source>
</evidence>
<dbReference type="PANTHER" id="PTHR42941">
    <property type="entry name" value="SLL1037 PROTEIN"/>
    <property type="match status" value="1"/>
</dbReference>
<dbReference type="SUPFAM" id="SSF53850">
    <property type="entry name" value="Periplasmic binding protein-like II"/>
    <property type="match status" value="1"/>
</dbReference>
<reference evidence="2 3" key="1">
    <citation type="submission" date="2019-02" db="EMBL/GenBank/DDBJ databases">
        <title>Deep-cultivation of Planctomycetes and their phenomic and genomic characterization uncovers novel biology.</title>
        <authorList>
            <person name="Wiegand S."/>
            <person name="Jogler M."/>
            <person name="Boedeker C."/>
            <person name="Pinto D."/>
            <person name="Vollmers J."/>
            <person name="Rivas-Marin E."/>
            <person name="Kohn T."/>
            <person name="Peeters S.H."/>
            <person name="Heuer A."/>
            <person name="Rast P."/>
            <person name="Oberbeckmann S."/>
            <person name="Bunk B."/>
            <person name="Jeske O."/>
            <person name="Meyerdierks A."/>
            <person name="Storesund J.E."/>
            <person name="Kallscheuer N."/>
            <person name="Luecker S."/>
            <person name="Lage O.M."/>
            <person name="Pohl T."/>
            <person name="Merkel B.J."/>
            <person name="Hornburger P."/>
            <person name="Mueller R.-W."/>
            <person name="Bruemmer F."/>
            <person name="Labrenz M."/>
            <person name="Spormann A.M."/>
            <person name="Op den Camp H."/>
            <person name="Overmann J."/>
            <person name="Amann R."/>
            <person name="Jetten M.S.M."/>
            <person name="Mascher T."/>
            <person name="Medema M.H."/>
            <person name="Devos D.P."/>
            <person name="Kaster A.-K."/>
            <person name="Ovreas L."/>
            <person name="Rohde M."/>
            <person name="Galperin M.Y."/>
            <person name="Jogler C."/>
        </authorList>
    </citation>
    <scope>NUCLEOTIDE SEQUENCE [LARGE SCALE GENOMIC DNA]</scope>
    <source>
        <strain evidence="2 3">Pla85_3_4</strain>
    </source>
</reference>
<organism evidence="2 3">
    <name type="scientific">Lignipirellula cremea</name>
    <dbReference type="NCBI Taxonomy" id="2528010"/>
    <lineage>
        <taxon>Bacteria</taxon>
        <taxon>Pseudomonadati</taxon>
        <taxon>Planctomycetota</taxon>
        <taxon>Planctomycetia</taxon>
        <taxon>Pirellulales</taxon>
        <taxon>Pirellulaceae</taxon>
        <taxon>Lignipirellula</taxon>
    </lineage>
</organism>
<evidence type="ECO:0000313" key="3">
    <source>
        <dbReference type="Proteomes" id="UP000317648"/>
    </source>
</evidence>
<feature type="compositionally biased region" description="Low complexity" evidence="1">
    <location>
        <begin position="340"/>
        <end position="358"/>
    </location>
</feature>
<gene>
    <name evidence="2" type="ORF">Pla8534_25550</name>
</gene>
<dbReference type="Pfam" id="PF16868">
    <property type="entry name" value="NMT1_3"/>
    <property type="match status" value="1"/>
</dbReference>
<dbReference type="AlphaFoldDB" id="A0A518DSI4"/>
<feature type="region of interest" description="Disordered" evidence="1">
    <location>
        <begin position="335"/>
        <end position="358"/>
    </location>
</feature>
<dbReference type="PANTHER" id="PTHR42941:SF1">
    <property type="entry name" value="SLL1037 PROTEIN"/>
    <property type="match status" value="1"/>
</dbReference>
<dbReference type="EMBL" id="CP036433">
    <property type="protein sequence ID" value="QDU94748.1"/>
    <property type="molecule type" value="Genomic_DNA"/>
</dbReference>
<protein>
    <submittedName>
        <fullName evidence="2">NMT1/THI5 like protein</fullName>
    </submittedName>
</protein>
<dbReference type="KEGG" id="lcre:Pla8534_25550"/>
<dbReference type="CDD" id="cd13520">
    <property type="entry name" value="PBP2_TAXI_TRAP"/>
    <property type="match status" value="1"/>
</dbReference>
<accession>A0A518DSI4</accession>
<dbReference type="InterPro" id="IPR011852">
    <property type="entry name" value="TRAP_TAXI"/>
</dbReference>
<dbReference type="Gene3D" id="3.40.190.10">
    <property type="entry name" value="Periplasmic binding protein-like II"/>
    <property type="match status" value="2"/>
</dbReference>
<evidence type="ECO:0000256" key="1">
    <source>
        <dbReference type="SAM" id="MobiDB-lite"/>
    </source>
</evidence>
<sequence length="358" mass="37706">MLRTEPWSRRALALLLGVVLLSSGCSSSSTPGDSDGRQNFLTIGTAPAGGAFYVVGGAIAEVLNEHPGELKWKAQPKGTKGSQENIRRLDKGELQLALSNAAITYFAVRGEAGWEKKYDTQAVMTLAPNVALFIAKKDSGILTMADLKGKKVSIGPSGAGFEMFVEPILKAHGLSMDDITKVNSTQTNAVDQLGDGVIDAAFLGGAVPTSSIVQAASSAEITYIPFDEDARQKLIAEYEFFHPATIPADTYKGMTDDFEGLNVGSMHLVTAGNASEELIYEITKTLWENREEVAKKHPAGKAINPKNAARKTGTPFHPGAIRFYKEAGIWEDGAAKADAGDAPAADAPAPAADAPAAG</sequence>
<keyword evidence="3" id="KW-1185">Reference proteome</keyword>
<dbReference type="Proteomes" id="UP000317648">
    <property type="component" value="Chromosome"/>
</dbReference>
<proteinExistence type="predicted"/>
<name>A0A518DSI4_9BACT</name>